<dbReference type="EMBL" id="DVJS01000160">
    <property type="protein sequence ID" value="HIS97603.1"/>
    <property type="molecule type" value="Genomic_DNA"/>
</dbReference>
<dbReference type="Gene3D" id="3.40.50.2300">
    <property type="match status" value="2"/>
</dbReference>
<feature type="chain" id="PRO_5039557057" evidence="8">
    <location>
        <begin position="27"/>
        <end position="426"/>
    </location>
</feature>
<dbReference type="InterPro" id="IPR050957">
    <property type="entry name" value="BMP_lipoprotein"/>
</dbReference>
<dbReference type="Proteomes" id="UP000886876">
    <property type="component" value="Unassembled WGS sequence"/>
</dbReference>
<keyword evidence="6" id="KW-0449">Lipoprotein</keyword>
<dbReference type="PANTHER" id="PTHR34296">
    <property type="entry name" value="TRANSCRIPTIONAL ACTIVATOR PROTEIN MED"/>
    <property type="match status" value="1"/>
</dbReference>
<dbReference type="SUPFAM" id="SSF53822">
    <property type="entry name" value="Periplasmic binding protein-like I"/>
    <property type="match status" value="1"/>
</dbReference>
<gene>
    <name evidence="10" type="ORF">IAD42_06475</name>
</gene>
<dbReference type="GO" id="GO:0005886">
    <property type="term" value="C:plasma membrane"/>
    <property type="evidence" value="ECO:0007669"/>
    <property type="project" value="UniProtKB-SubCell"/>
</dbReference>
<accession>A0A9D1K863</accession>
<proteinExistence type="inferred from homology"/>
<evidence type="ECO:0000313" key="10">
    <source>
        <dbReference type="EMBL" id="HIS97603.1"/>
    </source>
</evidence>
<evidence type="ECO:0000256" key="5">
    <source>
        <dbReference type="ARBA" id="ARBA00023136"/>
    </source>
</evidence>
<keyword evidence="4 8" id="KW-0732">Signal</keyword>
<dbReference type="InterPro" id="IPR003760">
    <property type="entry name" value="PnrA-like"/>
</dbReference>
<evidence type="ECO:0000256" key="1">
    <source>
        <dbReference type="ARBA" id="ARBA00004193"/>
    </source>
</evidence>
<dbReference type="PANTHER" id="PTHR34296:SF2">
    <property type="entry name" value="ABC TRANSPORTER GUANOSINE-BINDING PROTEIN NUPN"/>
    <property type="match status" value="1"/>
</dbReference>
<feature type="region of interest" description="Disordered" evidence="7">
    <location>
        <begin position="31"/>
        <end position="78"/>
    </location>
</feature>
<organism evidence="10 11">
    <name type="scientific">Candidatus Scatomorpha pullistercoris</name>
    <dbReference type="NCBI Taxonomy" id="2840929"/>
    <lineage>
        <taxon>Bacteria</taxon>
        <taxon>Bacillati</taxon>
        <taxon>Bacillota</taxon>
        <taxon>Clostridia</taxon>
        <taxon>Eubacteriales</taxon>
        <taxon>Candidatus Scatomorpha</taxon>
    </lineage>
</organism>
<dbReference type="CDD" id="cd06354">
    <property type="entry name" value="PBP1_PrnA-like"/>
    <property type="match status" value="1"/>
</dbReference>
<keyword evidence="3" id="KW-1003">Cell membrane</keyword>
<comment type="subcellular location">
    <subcellularLocation>
        <location evidence="1">Cell membrane</location>
        <topology evidence="1">Lipid-anchor</topology>
    </subcellularLocation>
</comment>
<name>A0A9D1K863_9FIRM</name>
<protein>
    <submittedName>
        <fullName evidence="10">BMP family ABC transporter substrate-binding protein</fullName>
    </submittedName>
</protein>
<dbReference type="AlphaFoldDB" id="A0A9D1K863"/>
<evidence type="ECO:0000256" key="6">
    <source>
        <dbReference type="ARBA" id="ARBA00023288"/>
    </source>
</evidence>
<dbReference type="Pfam" id="PF02608">
    <property type="entry name" value="Bmp"/>
    <property type="match status" value="1"/>
</dbReference>
<comment type="similarity">
    <text evidence="2">Belongs to the BMP lipoprotein family.</text>
</comment>
<reference evidence="10" key="1">
    <citation type="submission" date="2020-10" db="EMBL/GenBank/DDBJ databases">
        <authorList>
            <person name="Gilroy R."/>
        </authorList>
    </citation>
    <scope>NUCLEOTIDE SEQUENCE</scope>
    <source>
        <strain evidence="10">ChiHecec3B27-6122</strain>
    </source>
</reference>
<reference evidence="10" key="2">
    <citation type="journal article" date="2021" name="PeerJ">
        <title>Extensive microbial diversity within the chicken gut microbiome revealed by metagenomics and culture.</title>
        <authorList>
            <person name="Gilroy R."/>
            <person name="Ravi A."/>
            <person name="Getino M."/>
            <person name="Pursley I."/>
            <person name="Horton D.L."/>
            <person name="Alikhan N.F."/>
            <person name="Baker D."/>
            <person name="Gharbi K."/>
            <person name="Hall N."/>
            <person name="Watson M."/>
            <person name="Adriaenssens E.M."/>
            <person name="Foster-Nyarko E."/>
            <person name="Jarju S."/>
            <person name="Secka A."/>
            <person name="Antonio M."/>
            <person name="Oren A."/>
            <person name="Chaudhuri R.R."/>
            <person name="La Ragione R."/>
            <person name="Hildebrand F."/>
            <person name="Pallen M.J."/>
        </authorList>
    </citation>
    <scope>NUCLEOTIDE SEQUENCE</scope>
    <source>
        <strain evidence="10">ChiHecec3B27-6122</strain>
    </source>
</reference>
<feature type="signal peptide" evidence="8">
    <location>
        <begin position="1"/>
        <end position="26"/>
    </location>
</feature>
<keyword evidence="5" id="KW-0472">Membrane</keyword>
<comment type="caution">
    <text evidence="10">The sequence shown here is derived from an EMBL/GenBank/DDBJ whole genome shotgun (WGS) entry which is preliminary data.</text>
</comment>
<dbReference type="InterPro" id="IPR028082">
    <property type="entry name" value="Peripla_BP_I"/>
</dbReference>
<feature type="domain" description="ABC transporter substrate-binding protein PnrA-like" evidence="9">
    <location>
        <begin position="86"/>
        <end position="379"/>
    </location>
</feature>
<feature type="compositionally biased region" description="Low complexity" evidence="7">
    <location>
        <begin position="41"/>
        <end position="55"/>
    </location>
</feature>
<evidence type="ECO:0000259" key="9">
    <source>
        <dbReference type="Pfam" id="PF02608"/>
    </source>
</evidence>
<evidence type="ECO:0000256" key="8">
    <source>
        <dbReference type="SAM" id="SignalP"/>
    </source>
</evidence>
<sequence>MKRRIHTEMKKFLALLLALVMVFALAACGTPAADPTDTPDDSTVTDTPDDGTVTDTPDDTPDDTTTITDPNEIPNDAESADGTYEVAFVTDVGQLQDGSFNEGTWNGVKLYAANNGLTYKYYQPANGNEATDDDRVNAMQAAVDAGAKVVVCAGFLQEAALRTAAINNPDVNFVFIDGYPLDDDPDPDVVGNILPNVAGINFQEEQCGYLAGYAIVKEGFTKIGFSGGGGGTNPACCRYGYGYLQGASAAAVEMGVNVDVMYSWQYGGTFSASPELQTMINGWYVNGTEVVFACGGSMFSSIVAAAGANDGIVIGVDVDQSPLSDTVITSALKGISQAAQVALAHHYDGTWTEIGGVQTTLGANDDAVGLPTATWSMENYTVEEYEAQLAAMKDGSLVVDPHYPGEAEGMDATATLELPNLNITVV</sequence>
<evidence type="ECO:0000256" key="4">
    <source>
        <dbReference type="ARBA" id="ARBA00022729"/>
    </source>
</evidence>
<evidence type="ECO:0000256" key="2">
    <source>
        <dbReference type="ARBA" id="ARBA00008610"/>
    </source>
</evidence>
<evidence type="ECO:0000256" key="3">
    <source>
        <dbReference type="ARBA" id="ARBA00022475"/>
    </source>
</evidence>
<evidence type="ECO:0000256" key="7">
    <source>
        <dbReference type="SAM" id="MobiDB-lite"/>
    </source>
</evidence>
<evidence type="ECO:0000313" key="11">
    <source>
        <dbReference type="Proteomes" id="UP000886876"/>
    </source>
</evidence>
<dbReference type="PROSITE" id="PS51257">
    <property type="entry name" value="PROKAR_LIPOPROTEIN"/>
    <property type="match status" value="1"/>
</dbReference>